<evidence type="ECO:0000256" key="4">
    <source>
        <dbReference type="RuleBase" id="RU003345"/>
    </source>
</evidence>
<evidence type="ECO:0000259" key="5">
    <source>
        <dbReference type="Pfam" id="PF00171"/>
    </source>
</evidence>
<dbReference type="InterPro" id="IPR015590">
    <property type="entry name" value="Aldehyde_DH_dom"/>
</dbReference>
<feature type="active site" evidence="3">
    <location>
        <position position="357"/>
    </location>
</feature>
<dbReference type="EMBL" id="CP059250">
    <property type="protein sequence ID" value="QLL33422.1"/>
    <property type="molecule type" value="Genomic_DNA"/>
</dbReference>
<protein>
    <recommendedName>
        <fullName evidence="5">Aldehyde dehydrogenase domain-containing protein</fullName>
    </recommendedName>
</protein>
<evidence type="ECO:0000313" key="7">
    <source>
        <dbReference type="Proteomes" id="UP000515788"/>
    </source>
</evidence>
<evidence type="ECO:0000313" key="6">
    <source>
        <dbReference type="EMBL" id="QLL33422.1"/>
    </source>
</evidence>
<dbReference type="InterPro" id="IPR016162">
    <property type="entry name" value="Ald_DH_N"/>
</dbReference>
<dbReference type="Proteomes" id="UP000515788">
    <property type="component" value="Chromosome 5"/>
</dbReference>
<dbReference type="CDD" id="cd07098">
    <property type="entry name" value="ALDH_F15-22"/>
    <property type="match status" value="1"/>
</dbReference>
<keyword evidence="7" id="KW-1185">Reference proteome</keyword>
<name>A0A7G3ZIT6_9SACH</name>
<dbReference type="Gene3D" id="3.40.309.10">
    <property type="entry name" value="Aldehyde Dehydrogenase, Chain A, domain 2"/>
    <property type="match status" value="1"/>
</dbReference>
<keyword evidence="2 4" id="KW-0560">Oxidoreductase</keyword>
<dbReference type="GO" id="GO:0016620">
    <property type="term" value="F:oxidoreductase activity, acting on the aldehyde or oxo group of donors, NAD or NADP as acceptor"/>
    <property type="evidence" value="ECO:0007669"/>
    <property type="project" value="InterPro"/>
</dbReference>
<dbReference type="RefSeq" id="XP_037140096.1">
    <property type="nucleotide sequence ID" value="XM_037284200.1"/>
</dbReference>
<dbReference type="InterPro" id="IPR016163">
    <property type="entry name" value="Ald_DH_C"/>
</dbReference>
<dbReference type="InterPro" id="IPR029510">
    <property type="entry name" value="Ald_DH_CS_GLU"/>
</dbReference>
<dbReference type="Gene3D" id="3.40.605.10">
    <property type="entry name" value="Aldehyde Dehydrogenase, Chain A, domain 1"/>
    <property type="match status" value="1"/>
</dbReference>
<dbReference type="InterPro" id="IPR016160">
    <property type="entry name" value="Ald_DH_CS_CYS"/>
</dbReference>
<evidence type="ECO:0000256" key="3">
    <source>
        <dbReference type="PROSITE-ProRule" id="PRU10007"/>
    </source>
</evidence>
<feature type="domain" description="Aldehyde dehydrogenase" evidence="5">
    <location>
        <begin position="113"/>
        <end position="590"/>
    </location>
</feature>
<evidence type="ECO:0000256" key="2">
    <source>
        <dbReference type="ARBA" id="ARBA00023002"/>
    </source>
</evidence>
<dbReference type="PROSITE" id="PS00070">
    <property type="entry name" value="ALDEHYDE_DEHYDR_CYS"/>
    <property type="match status" value="1"/>
</dbReference>
<dbReference type="Pfam" id="PF00171">
    <property type="entry name" value="Aldedh"/>
    <property type="match status" value="1"/>
</dbReference>
<accession>A0A7G3ZIT6</accession>
<dbReference type="FunFam" id="3.40.309.10:FF:000024">
    <property type="entry name" value="Betaine aldehyde dehydrogenase"/>
    <property type="match status" value="1"/>
</dbReference>
<dbReference type="OrthoDB" id="310895at2759"/>
<dbReference type="PANTHER" id="PTHR11699">
    <property type="entry name" value="ALDEHYDE DEHYDROGENASE-RELATED"/>
    <property type="match status" value="1"/>
</dbReference>
<comment type="similarity">
    <text evidence="1 4">Belongs to the aldehyde dehydrogenase family.</text>
</comment>
<sequence>MPEVYLNSDMLNQLNSTVQEYLAEWVKKQQSLLNSQSQIVVTQIQGNPKTAATTSILAGLFTFYVFYKLLWANSVSEDYKPVKFSVPVPDAAQTHWKGKRLHPTSVFDPTKPGTIQAYCPATGQYLGSFTSKTCDDVDNMISKASKAQQEWGTSSMNRRLRILASLQAYVLQNQELIAHVACRDSGKTMLDASMGEILVTLEKLQWTIQHGSNVLQPSRRPGPTNFFMKFYKGAEIRYEPLGLISSIVSWNYPFHNLMGPVIAALFTGNAIVVKCSEQVVWSSEFFIGVVRKCLEACGEDPDLVQLFYSLPPSDSDDTANYFTSHPSIKHITFIGSQPVAHHILKCAAASLTPVVVELGGKDAFIVLDSAKDLEALSSIIMRGTFQSSGQNCIGIERVIVSENNYDALVNILNERLTNNPLRLGSDIDHLEDVDMGAMISDNRFGQLEGLVKDAVSRGARLLYGGSRYSHPNYPQGHYFEPTLLVDVTPDMEIAQNEVFGPILVVMKARDTEHCIQLANSAPFGLGGSVFGSDTKECNYVANNLKTGNVAINDFATFYVCQLPFGGINGSGYGKFGGEEGLLGLCNAKSVCFDTLPFVSTQIPKPLDYPLRSNRKAWTFVKSFITAAYAMSTWQRVKSIFTLARNAN</sequence>
<dbReference type="GeneID" id="59326618"/>
<dbReference type="AlphaFoldDB" id="A0A7G3ZIT6"/>
<evidence type="ECO:0000256" key="1">
    <source>
        <dbReference type="ARBA" id="ARBA00009986"/>
    </source>
</evidence>
<proteinExistence type="inferred from homology"/>
<organism evidence="6 7">
    <name type="scientific">Torulaspora globosa</name>
    <dbReference type="NCBI Taxonomy" id="48254"/>
    <lineage>
        <taxon>Eukaryota</taxon>
        <taxon>Fungi</taxon>
        <taxon>Dikarya</taxon>
        <taxon>Ascomycota</taxon>
        <taxon>Saccharomycotina</taxon>
        <taxon>Saccharomycetes</taxon>
        <taxon>Saccharomycetales</taxon>
        <taxon>Saccharomycetaceae</taxon>
        <taxon>Torulaspora</taxon>
    </lineage>
</organism>
<dbReference type="InterPro" id="IPR016161">
    <property type="entry name" value="Ald_DH/histidinol_DH"/>
</dbReference>
<dbReference type="SUPFAM" id="SSF53720">
    <property type="entry name" value="ALDH-like"/>
    <property type="match status" value="1"/>
</dbReference>
<dbReference type="KEGG" id="tgb:HG536_0E03330"/>
<reference evidence="6 7" key="1">
    <citation type="submission" date="2020-06" db="EMBL/GenBank/DDBJ databases">
        <title>The yeast mating-type switching endonuclease HO is a domesticated member of an unorthodox homing genetic element family.</title>
        <authorList>
            <person name="Coughlan A.Y."/>
            <person name="Lombardi L."/>
            <person name="Braun-Galleani S."/>
            <person name="Martos A.R."/>
            <person name="Galeote V."/>
            <person name="Bigey F."/>
            <person name="Dequin S."/>
            <person name="Byrne K.P."/>
            <person name="Wolfe K.H."/>
        </authorList>
    </citation>
    <scope>NUCLEOTIDE SEQUENCE [LARGE SCALE GENOMIC DNA]</scope>
    <source>
        <strain evidence="6 7">CBS764</strain>
    </source>
</reference>
<gene>
    <name evidence="6" type="ORF">HG536_0E03330</name>
</gene>
<dbReference type="PROSITE" id="PS00687">
    <property type="entry name" value="ALDEHYDE_DEHYDR_GLU"/>
    <property type="match status" value="1"/>
</dbReference>